<dbReference type="Pfam" id="PF00494">
    <property type="entry name" value="SQS_PSY"/>
    <property type="match status" value="1"/>
</dbReference>
<dbReference type="RefSeq" id="WP_267257820.1">
    <property type="nucleotide sequence ID" value="NZ_CP084204.1"/>
</dbReference>
<protein>
    <submittedName>
        <fullName evidence="1">Squalene/phytoene synthase family protein</fullName>
    </submittedName>
</protein>
<dbReference type="SUPFAM" id="SSF48576">
    <property type="entry name" value="Terpenoid synthases"/>
    <property type="match status" value="1"/>
</dbReference>
<dbReference type="PANTHER" id="PTHR31480">
    <property type="entry name" value="BIFUNCTIONAL LYCOPENE CYCLASE/PHYTOENE SYNTHASE"/>
    <property type="match status" value="1"/>
</dbReference>
<dbReference type="Proteomes" id="UP001164506">
    <property type="component" value="Chromosome"/>
</dbReference>
<dbReference type="GeneID" id="95597891"/>
<proteinExistence type="predicted"/>
<gene>
    <name evidence="1" type="ORF">LDH80_00565</name>
</gene>
<keyword evidence="2" id="KW-1185">Reference proteome</keyword>
<dbReference type="EMBL" id="CP084204">
    <property type="protein sequence ID" value="UZX19331.1"/>
    <property type="molecule type" value="Genomic_DNA"/>
</dbReference>
<dbReference type="InterPro" id="IPR002060">
    <property type="entry name" value="Squ/phyt_synthse"/>
</dbReference>
<sequence>MWKRALDRAGVRDPQLRRDYTDQRRAVRRFATAEYAAARILLPAELLPHVVAAVAFMHDTDDRIDRGTPDERAAALIEWDGLVRKALAEGDSALPVLRCLARTTERHPDVRAHVDEFLRGCEREVAWRSIADDEELRQYVREYSLPALMLTACLLAPEDAATRTTFTEGCHLLIRAMQRIDFLEDLPEDVRAGRHGVPVDAVTRHGADLTRPGHALGRLVEEQADRAAADLAAATPLPTLVAPPYRPFVRALVGVQSLRLDAVRRAGASLATRPSGPSAPAAALLLLREAARRIRNQGLYREWIFLHE</sequence>
<organism evidence="1 2">
    <name type="scientific">Streptomyces tanashiensis</name>
    <dbReference type="NCBI Taxonomy" id="67367"/>
    <lineage>
        <taxon>Bacteria</taxon>
        <taxon>Bacillati</taxon>
        <taxon>Actinomycetota</taxon>
        <taxon>Actinomycetes</taxon>
        <taxon>Kitasatosporales</taxon>
        <taxon>Streptomycetaceae</taxon>
        <taxon>Streptomyces</taxon>
    </lineage>
</organism>
<reference evidence="1" key="1">
    <citation type="submission" date="2021-09" db="EMBL/GenBank/DDBJ databases">
        <title>Complete genome sequence and metabolic characterization of Streptomyces tanashiensis DSM 731 the producer of antibacterial Kalafungin and diverse secondary metabolites.</title>
        <authorList>
            <person name="Abbasi M.N."/>
            <person name="Anwar M.N."/>
            <person name="Alam K."/>
            <person name="Shoaib M."/>
            <person name="Lin Z."/>
            <person name="Hayat M."/>
            <person name="Ali M.I."/>
            <person name="Malik H.M.T."/>
            <person name="Ahmed I."/>
            <person name="Li A."/>
            <person name="Hailong Wang H."/>
            <person name="Zhang Y."/>
        </authorList>
    </citation>
    <scope>NUCLEOTIDE SEQUENCE</scope>
    <source>
        <strain evidence="1">Kala</strain>
    </source>
</reference>
<evidence type="ECO:0000313" key="1">
    <source>
        <dbReference type="EMBL" id="UZX19331.1"/>
    </source>
</evidence>
<evidence type="ECO:0000313" key="2">
    <source>
        <dbReference type="Proteomes" id="UP001164506"/>
    </source>
</evidence>
<dbReference type="InterPro" id="IPR008949">
    <property type="entry name" value="Isoprenoid_synthase_dom_sf"/>
</dbReference>
<dbReference type="Gene3D" id="1.10.600.10">
    <property type="entry name" value="Farnesyl Diphosphate Synthase"/>
    <property type="match status" value="1"/>
</dbReference>
<name>A0ABY6QNG0_9ACTN</name>
<accession>A0ABY6QNG0</accession>